<organism evidence="1 2">
    <name type="scientific">Streptococcus panodentis</name>
    <dbReference type="NCBI Taxonomy" id="1581472"/>
    <lineage>
        <taxon>Bacteria</taxon>
        <taxon>Bacillati</taxon>
        <taxon>Bacillota</taxon>
        <taxon>Bacilli</taxon>
        <taxon>Lactobacillales</taxon>
        <taxon>Streptococcaceae</taxon>
        <taxon>Streptococcus</taxon>
    </lineage>
</organism>
<dbReference type="RefSeq" id="WP_128837579.1">
    <property type="nucleotide sequence ID" value="NZ_QFAY01000039.1"/>
</dbReference>
<name>A0ABS5B059_9STRE</name>
<evidence type="ECO:0008006" key="3">
    <source>
        <dbReference type="Google" id="ProtNLM"/>
    </source>
</evidence>
<accession>A0ABS5B059</accession>
<dbReference type="EMBL" id="QFAY01000039">
    <property type="protein sequence ID" value="MBP2622213.1"/>
    <property type="molecule type" value="Genomic_DNA"/>
</dbReference>
<sequence>MNNLLPIGSVVRLHNGEIDLMIIGRFPLYNKEGTIGYFDYVACLYPTGVANEEMLYFNMDQCCQ</sequence>
<gene>
    <name evidence="1" type="ORF">DHL47_12965</name>
</gene>
<dbReference type="Pfam" id="PF13780">
    <property type="entry name" value="DUF4176"/>
    <property type="match status" value="1"/>
</dbReference>
<protein>
    <recommendedName>
        <fullName evidence="3">DUF4176 domain-containing protein</fullName>
    </recommendedName>
</protein>
<dbReference type="Proteomes" id="UP001519349">
    <property type="component" value="Unassembled WGS sequence"/>
</dbReference>
<keyword evidence="2" id="KW-1185">Reference proteome</keyword>
<proteinExistence type="predicted"/>
<reference evidence="1 2" key="1">
    <citation type="submission" date="2018-05" db="EMBL/GenBank/DDBJ databases">
        <title>Draft genome sequence of Streptococcus panodentis CCUG 70867T.</title>
        <authorList>
            <person name="Salva-Serra F."/>
            <person name="Mendez V."/>
            <person name="Jaen-Luchoro D."/>
            <person name="Gonzales-Siles L."/>
            <person name="Karlsson R."/>
            <person name="Engstrom-Jakobsson H."/>
            <person name="Busquets A."/>
            <person name="Gomila M."/>
            <person name="Pineiro-Iglesias B."/>
            <person name="Bennasar-Figueras A."/>
            <person name="Seeger M."/>
            <person name="Moore E."/>
        </authorList>
    </citation>
    <scope>NUCLEOTIDE SEQUENCE [LARGE SCALE GENOMIC DNA]</scope>
    <source>
        <strain evidence="1 2">CCUG 70867</strain>
    </source>
</reference>
<evidence type="ECO:0000313" key="2">
    <source>
        <dbReference type="Proteomes" id="UP001519349"/>
    </source>
</evidence>
<comment type="caution">
    <text evidence="1">The sequence shown here is derived from an EMBL/GenBank/DDBJ whole genome shotgun (WGS) entry which is preliminary data.</text>
</comment>
<dbReference type="InterPro" id="IPR025233">
    <property type="entry name" value="DUF4176"/>
</dbReference>
<evidence type="ECO:0000313" key="1">
    <source>
        <dbReference type="EMBL" id="MBP2622213.1"/>
    </source>
</evidence>